<dbReference type="EMBL" id="JAEFBJ010000006">
    <property type="protein sequence ID" value="KAG7599290.1"/>
    <property type="molecule type" value="Genomic_DNA"/>
</dbReference>
<gene>
    <name evidence="1" type="ORF">ISN44_As06g034770</name>
</gene>
<evidence type="ECO:0000313" key="1">
    <source>
        <dbReference type="EMBL" id="KAG7599290.1"/>
    </source>
</evidence>
<evidence type="ECO:0008006" key="3">
    <source>
        <dbReference type="Google" id="ProtNLM"/>
    </source>
</evidence>
<accession>A0A8T2CMA6</accession>
<dbReference type="AlphaFoldDB" id="A0A8T2CMA6"/>
<organism evidence="1 2">
    <name type="scientific">Arabidopsis suecica</name>
    <name type="common">Swedish thale-cress</name>
    <name type="synonym">Cardaminopsis suecica</name>
    <dbReference type="NCBI Taxonomy" id="45249"/>
    <lineage>
        <taxon>Eukaryota</taxon>
        <taxon>Viridiplantae</taxon>
        <taxon>Streptophyta</taxon>
        <taxon>Embryophyta</taxon>
        <taxon>Tracheophyta</taxon>
        <taxon>Spermatophyta</taxon>
        <taxon>Magnoliopsida</taxon>
        <taxon>eudicotyledons</taxon>
        <taxon>Gunneridae</taxon>
        <taxon>Pentapetalae</taxon>
        <taxon>rosids</taxon>
        <taxon>malvids</taxon>
        <taxon>Brassicales</taxon>
        <taxon>Brassicaceae</taxon>
        <taxon>Camelineae</taxon>
        <taxon>Arabidopsis</taxon>
    </lineage>
</organism>
<evidence type="ECO:0000313" key="2">
    <source>
        <dbReference type="Proteomes" id="UP000694251"/>
    </source>
</evidence>
<dbReference type="Proteomes" id="UP000694251">
    <property type="component" value="Chromosome 6"/>
</dbReference>
<dbReference type="OrthoDB" id="1057861at2759"/>
<comment type="caution">
    <text evidence="1">The sequence shown here is derived from an EMBL/GenBank/DDBJ whole genome shotgun (WGS) entry which is preliminary data.</text>
</comment>
<name>A0A8T2CMA6_ARASU</name>
<keyword evidence="2" id="KW-1185">Reference proteome</keyword>
<protein>
    <recommendedName>
        <fullName evidence="3">DUF4283 domain-containing protein</fullName>
    </recommendedName>
</protein>
<sequence length="306" mass="35087">MVAVDRWTNRNLPTFLSQISFWVKIVYIPKDFRTDLVIREAACVLGHIDETKILEATGDTEGEVWAHVKMNVSARLIFVRSIEFEPGTPSVVIRFIFSKLRKFCFTCESLLYDESCCDYGPPILHLQNQAIRREIEPMQGVNQEEDEAMNEQSKSSIPIIGTLRPMNPPILRQTDSMSITLDAQPIAIQEIGGTSRVPQSRKRLDVQVESDSVHAINEEAENSTQAQPNLPAEVVGQTDQMLREEWKKLVIEQIEVIRENVVVFWKKIKLQPLSKELKVLFQTKGRWQPLSHHRQDEDIALELSRA</sequence>
<reference evidence="1 2" key="1">
    <citation type="submission" date="2020-12" db="EMBL/GenBank/DDBJ databases">
        <title>Concerted genomic and epigenomic changes stabilize Arabidopsis allopolyploids.</title>
        <authorList>
            <person name="Chen Z."/>
        </authorList>
    </citation>
    <scope>NUCLEOTIDE SEQUENCE [LARGE SCALE GENOMIC DNA]</scope>
    <source>
        <strain evidence="1">As9502</strain>
        <tissue evidence="1">Leaf</tissue>
    </source>
</reference>
<proteinExistence type="predicted"/>